<dbReference type="Gene3D" id="2.60.40.10">
    <property type="entry name" value="Immunoglobulins"/>
    <property type="match status" value="1"/>
</dbReference>
<feature type="non-terminal residue" evidence="3">
    <location>
        <position position="1"/>
    </location>
</feature>
<protein>
    <recommendedName>
        <fullName evidence="2">Fibronectin type-III domain-containing protein</fullName>
    </recommendedName>
</protein>
<evidence type="ECO:0000259" key="2">
    <source>
        <dbReference type="PROSITE" id="PS50853"/>
    </source>
</evidence>
<proteinExistence type="predicted"/>
<dbReference type="PANTHER" id="PTHR44170:SF6">
    <property type="entry name" value="CONTACTIN"/>
    <property type="match status" value="1"/>
</dbReference>
<dbReference type="PROSITE" id="PS50853">
    <property type="entry name" value="FN3"/>
    <property type="match status" value="1"/>
</dbReference>
<evidence type="ECO:0000313" key="4">
    <source>
        <dbReference type="Proteomes" id="UP001162164"/>
    </source>
</evidence>
<sequence length="126" mass="14528">KEGVEYEFRVAGQNHIGTGQEAIKYMRTPEGPPTGPPTNISYHFQTPDIVCISWNPPAREHRNGQIVKYDILFHKKFDQNNIISRNTSHTKYVFTNLEENTEYVFHIKAYTSQGPGPNSEKNYNKN</sequence>
<dbReference type="EMBL" id="JAPWTJ010001161">
    <property type="protein sequence ID" value="KAJ8973505.1"/>
    <property type="molecule type" value="Genomic_DNA"/>
</dbReference>
<comment type="caution">
    <text evidence="3">The sequence shown here is derived from an EMBL/GenBank/DDBJ whole genome shotgun (WGS) entry which is preliminary data.</text>
</comment>
<reference evidence="3" key="1">
    <citation type="journal article" date="2023" name="Insect Mol. Biol.">
        <title>Genome sequencing provides insights into the evolution of gene families encoding plant cell wall-degrading enzymes in longhorned beetles.</title>
        <authorList>
            <person name="Shin N.R."/>
            <person name="Okamura Y."/>
            <person name="Kirsch R."/>
            <person name="Pauchet Y."/>
        </authorList>
    </citation>
    <scope>NUCLEOTIDE SEQUENCE</scope>
    <source>
        <strain evidence="3">MMC_N1</strain>
    </source>
</reference>
<accession>A0ABQ9J7A2</accession>
<dbReference type="SMART" id="SM00060">
    <property type="entry name" value="FN3"/>
    <property type="match status" value="1"/>
</dbReference>
<evidence type="ECO:0000313" key="3">
    <source>
        <dbReference type="EMBL" id="KAJ8973505.1"/>
    </source>
</evidence>
<dbReference type="PANTHER" id="PTHR44170">
    <property type="entry name" value="PROTEIN SIDEKICK"/>
    <property type="match status" value="1"/>
</dbReference>
<keyword evidence="4" id="KW-1185">Reference proteome</keyword>
<dbReference type="InterPro" id="IPR013783">
    <property type="entry name" value="Ig-like_fold"/>
</dbReference>
<dbReference type="InterPro" id="IPR036116">
    <property type="entry name" value="FN3_sf"/>
</dbReference>
<dbReference type="Proteomes" id="UP001162164">
    <property type="component" value="Unassembled WGS sequence"/>
</dbReference>
<dbReference type="Pfam" id="PF00041">
    <property type="entry name" value="fn3"/>
    <property type="match status" value="1"/>
</dbReference>
<gene>
    <name evidence="3" type="ORF">NQ317_018312</name>
</gene>
<dbReference type="PRINTS" id="PR00014">
    <property type="entry name" value="FNTYPEIII"/>
</dbReference>
<feature type="domain" description="Fibronectin type-III" evidence="2">
    <location>
        <begin position="36"/>
        <end position="126"/>
    </location>
</feature>
<dbReference type="InterPro" id="IPR003961">
    <property type="entry name" value="FN3_dom"/>
</dbReference>
<keyword evidence="1" id="KW-1015">Disulfide bond</keyword>
<name>A0ABQ9J7A2_9CUCU</name>
<organism evidence="3 4">
    <name type="scientific">Molorchus minor</name>
    <dbReference type="NCBI Taxonomy" id="1323400"/>
    <lineage>
        <taxon>Eukaryota</taxon>
        <taxon>Metazoa</taxon>
        <taxon>Ecdysozoa</taxon>
        <taxon>Arthropoda</taxon>
        <taxon>Hexapoda</taxon>
        <taxon>Insecta</taxon>
        <taxon>Pterygota</taxon>
        <taxon>Neoptera</taxon>
        <taxon>Endopterygota</taxon>
        <taxon>Coleoptera</taxon>
        <taxon>Polyphaga</taxon>
        <taxon>Cucujiformia</taxon>
        <taxon>Chrysomeloidea</taxon>
        <taxon>Cerambycidae</taxon>
        <taxon>Lamiinae</taxon>
        <taxon>Monochamini</taxon>
        <taxon>Molorchus</taxon>
    </lineage>
</organism>
<evidence type="ECO:0000256" key="1">
    <source>
        <dbReference type="ARBA" id="ARBA00023157"/>
    </source>
</evidence>
<dbReference type="SUPFAM" id="SSF49265">
    <property type="entry name" value="Fibronectin type III"/>
    <property type="match status" value="1"/>
</dbReference>
<dbReference type="CDD" id="cd00063">
    <property type="entry name" value="FN3"/>
    <property type="match status" value="1"/>
</dbReference>